<evidence type="ECO:0000313" key="2">
    <source>
        <dbReference type="Proteomes" id="UP000218209"/>
    </source>
</evidence>
<keyword evidence="2" id="KW-1185">Reference proteome</keyword>
<sequence length="902" mass="96139">MRLLSLSAGGDKSFYPVYDLRWRPPPLDASYVPGVDNPERAEHAIVAALQASRVGASSAARIGVCAVGGSGKTTACAGVAACEWVRAHFSKGTAWVQLDASSTLQSVAEAVMALVYRFCGGGAVEQLSALIADKDFVAVAAGYVRSVPVADAAKWLIIVDDVLYKRRALLRQLLLLIPPATPVLFSTRSEAVVASVPGATLVSIDALPIDDARLVLAAAAGKVVTTRVCPFSAAEEAGWVRRVLAKTECHALSLAIVGSMIADRGGAWRAVVEGMERRWMHPYFGCSDSDSPRSSVRAALDVSLGLLDSGEYRDAFAALGVLPVRVRLPMLTRLWQFSLGGVAAVGGRSAAQSSCAMRSTNVEGLVDALVRAGLVRRDVDEVSGELVGVVVHPVVSEYALSLLGDSARAMHQRVVDSYMGGVISGSLDAHGWRRLPFWEVPDDGYWYDHVVRHVSGAENVCGLVSVMDPAWQAVRVGVNSPLAFQADVEGELTALKAVVGGTAPKSAWSPVLLGRAHAALALVYHARIADCRRSNLEAAITHWESAIALVDKSVASALWAEWQAGLGRVCGDRVSGARAANMEEAIACYHRALEVRTRATAPLEWAETQKLLGRALVNRVHGDKAANVETAIACYGLALEVQTQEATPLEWADTQNNLAGAYYYRVNGDRASNMEAAIACCCRALENYTRSATPLLWAKMRYALGLVYYDRLVGDKAASVEAAIACYNDALTVYTREAAPLMWAATQSHLGKALRDRLSGDPAANVAAAAACFDLALTMRTRAAVPLNWAATQHHMGVMHHCRHKADATGAAGVDAAVACFYRALEARTPEAAPQDWALTTFCLMQTLVDGERWSAAVDCGQALERFGSRWALWPAHQAAVACVVEEASRALAQRGDEGSGT</sequence>
<dbReference type="EMBL" id="KV918793">
    <property type="protein sequence ID" value="OSX79334.1"/>
    <property type="molecule type" value="Genomic_DNA"/>
</dbReference>
<dbReference type="SUPFAM" id="SSF48452">
    <property type="entry name" value="TPR-like"/>
    <property type="match status" value="1"/>
</dbReference>
<dbReference type="AlphaFoldDB" id="A0A1X6PEP9"/>
<dbReference type="Gene3D" id="1.25.40.10">
    <property type="entry name" value="Tetratricopeptide repeat domain"/>
    <property type="match status" value="2"/>
</dbReference>
<dbReference type="GO" id="GO:0043531">
    <property type="term" value="F:ADP binding"/>
    <property type="evidence" value="ECO:0007669"/>
    <property type="project" value="InterPro"/>
</dbReference>
<proteinExistence type="predicted"/>
<dbReference type="SUPFAM" id="SSF52540">
    <property type="entry name" value="P-loop containing nucleoside triphosphate hydrolases"/>
    <property type="match status" value="1"/>
</dbReference>
<dbReference type="InterPro" id="IPR011990">
    <property type="entry name" value="TPR-like_helical_dom_sf"/>
</dbReference>
<organism evidence="1 2">
    <name type="scientific">Porphyra umbilicalis</name>
    <name type="common">Purple laver</name>
    <name type="synonym">Red alga</name>
    <dbReference type="NCBI Taxonomy" id="2786"/>
    <lineage>
        <taxon>Eukaryota</taxon>
        <taxon>Rhodophyta</taxon>
        <taxon>Bangiophyceae</taxon>
        <taxon>Bangiales</taxon>
        <taxon>Bangiaceae</taxon>
        <taxon>Porphyra</taxon>
    </lineage>
</organism>
<dbReference type="Gene3D" id="3.40.50.300">
    <property type="entry name" value="P-loop containing nucleotide triphosphate hydrolases"/>
    <property type="match status" value="1"/>
</dbReference>
<evidence type="ECO:0008006" key="3">
    <source>
        <dbReference type="Google" id="ProtNLM"/>
    </source>
</evidence>
<accession>A0A1X6PEP9</accession>
<protein>
    <recommendedName>
        <fullName evidence="3">NB-ARC domain-containing protein</fullName>
    </recommendedName>
</protein>
<dbReference type="Proteomes" id="UP000218209">
    <property type="component" value="Unassembled WGS sequence"/>
</dbReference>
<dbReference type="InterPro" id="IPR027417">
    <property type="entry name" value="P-loop_NTPase"/>
</dbReference>
<gene>
    <name evidence="1" type="ORF">BU14_0081s0014</name>
</gene>
<evidence type="ECO:0000313" key="1">
    <source>
        <dbReference type="EMBL" id="OSX79334.1"/>
    </source>
</evidence>
<reference evidence="1 2" key="1">
    <citation type="submission" date="2017-03" db="EMBL/GenBank/DDBJ databases">
        <title>WGS assembly of Porphyra umbilicalis.</title>
        <authorList>
            <person name="Brawley S.H."/>
            <person name="Blouin N.A."/>
            <person name="Ficko-Blean E."/>
            <person name="Wheeler G.L."/>
            <person name="Lohr M."/>
            <person name="Goodson H.V."/>
            <person name="Jenkins J.W."/>
            <person name="Blaby-Haas C.E."/>
            <person name="Helliwell K.E."/>
            <person name="Chan C."/>
            <person name="Marriage T."/>
            <person name="Bhattacharya D."/>
            <person name="Klein A.S."/>
            <person name="Badis Y."/>
            <person name="Brodie J."/>
            <person name="Cao Y."/>
            <person name="Collen J."/>
            <person name="Dittami S.M."/>
            <person name="Gachon C.M."/>
            <person name="Green B.R."/>
            <person name="Karpowicz S."/>
            <person name="Kim J.W."/>
            <person name="Kudahl U."/>
            <person name="Lin S."/>
            <person name="Michel G."/>
            <person name="Mittag M."/>
            <person name="Olson B.J."/>
            <person name="Pangilinan J."/>
            <person name="Peng Y."/>
            <person name="Qiu H."/>
            <person name="Shu S."/>
            <person name="Singer J.T."/>
            <person name="Smith A.G."/>
            <person name="Sprecher B.N."/>
            <person name="Wagner V."/>
            <person name="Wang W."/>
            <person name="Wang Z.-Y."/>
            <person name="Yan J."/>
            <person name="Yarish C."/>
            <person name="Zoeuner-Riek S."/>
            <person name="Zhuang Y."/>
            <person name="Zou Y."/>
            <person name="Lindquist E.A."/>
            <person name="Grimwood J."/>
            <person name="Barry K."/>
            <person name="Rokhsar D.S."/>
            <person name="Schmutz J."/>
            <person name="Stiller J.W."/>
            <person name="Grossman A.R."/>
            <person name="Prochnik S.E."/>
        </authorList>
    </citation>
    <scope>NUCLEOTIDE SEQUENCE [LARGE SCALE GENOMIC DNA]</scope>
    <source>
        <strain evidence="1">4086291</strain>
    </source>
</reference>
<name>A0A1X6PEP9_PORUM</name>